<evidence type="ECO:0000313" key="5">
    <source>
        <dbReference type="EMBL" id="OZI49959.1"/>
    </source>
</evidence>
<feature type="compositionally biased region" description="Basic and acidic residues" evidence="2">
    <location>
        <begin position="302"/>
        <end position="312"/>
    </location>
</feature>
<dbReference type="InterPro" id="IPR011055">
    <property type="entry name" value="Dup_hybrid_motif"/>
</dbReference>
<dbReference type="Gene3D" id="6.10.250.3150">
    <property type="match status" value="1"/>
</dbReference>
<evidence type="ECO:0000256" key="2">
    <source>
        <dbReference type="SAM" id="MobiDB-lite"/>
    </source>
</evidence>
<feature type="compositionally biased region" description="Low complexity" evidence="2">
    <location>
        <begin position="407"/>
        <end position="416"/>
    </location>
</feature>
<dbReference type="PANTHER" id="PTHR21666">
    <property type="entry name" value="PEPTIDASE-RELATED"/>
    <property type="match status" value="1"/>
</dbReference>
<evidence type="ECO:0000313" key="6">
    <source>
        <dbReference type="Proteomes" id="UP000216885"/>
    </source>
</evidence>
<evidence type="ECO:0000256" key="1">
    <source>
        <dbReference type="SAM" id="Coils"/>
    </source>
</evidence>
<organism evidence="5 6">
    <name type="scientific">Bordetella genomosp. 4</name>
    <dbReference type="NCBI Taxonomy" id="463044"/>
    <lineage>
        <taxon>Bacteria</taxon>
        <taxon>Pseudomonadati</taxon>
        <taxon>Pseudomonadota</taxon>
        <taxon>Betaproteobacteria</taxon>
        <taxon>Burkholderiales</taxon>
        <taxon>Alcaligenaceae</taxon>
        <taxon>Bordetella</taxon>
    </lineage>
</organism>
<keyword evidence="6" id="KW-1185">Reference proteome</keyword>
<feature type="chain" id="PRO_5012605067" evidence="3">
    <location>
        <begin position="23"/>
        <end position="552"/>
    </location>
</feature>
<comment type="caution">
    <text evidence="5">The sequence shown here is derived from an EMBL/GenBank/DDBJ whole genome shotgun (WGS) entry which is preliminary data.</text>
</comment>
<sequence length="552" mass="59704">MRFVAGLLLTVAVAATPWPGVAASSDLADRQSDAERQQAELRERIDSLQKSLEDREAARSEAADALKASESAISRINRRLRDLAADNDRAEADLASLEKQIAAQQQMLQKKRTELADQLRTQYTSGLSPWTALLSGDDPQQLGRNLGYLGYVSRDRAEAVQALRRDLDRLAELQGQADARRAEIQRTVAETTEQKAELVKQQSERATLLAQLEGQIAAQRAEARKLGRDDSRLSTLIVDLEKAIAEQAEAARRAEEARLRAEAVRRAQEARLAEEARVKAEAARAKAEAERQAAMARAAEAAKAEQAAKTEQARAAAQAKRDEAARDAARAREQVEAARERERAANERQRGTVALGDWDALSPLNQGDVRVSQPQSVRPAESPARAAAPASPPSNRQGQDEADNDEAPAQQTARRAAPPPPSTGNGLRHGLTAPVRGTVQGRFGVDRPDGGVWRGIVLRTAAGTPVKVVAPGTVVYASWLRGFGNLIIVDHGKQYMTVYAYNQSLLKQVGDTVAAGEAIATVGSTGGQVESGLYFEIRYRGTPVDPAQWLAL</sequence>
<name>A0A261TK25_9BORD</name>
<evidence type="ECO:0000256" key="3">
    <source>
        <dbReference type="SAM" id="SignalP"/>
    </source>
</evidence>
<dbReference type="PANTHER" id="PTHR21666:SF270">
    <property type="entry name" value="MUREIN HYDROLASE ACTIVATOR ENVC"/>
    <property type="match status" value="1"/>
</dbReference>
<feature type="signal peptide" evidence="3">
    <location>
        <begin position="1"/>
        <end position="22"/>
    </location>
</feature>
<reference evidence="5 6" key="1">
    <citation type="submission" date="2017-05" db="EMBL/GenBank/DDBJ databases">
        <title>Complete and WGS of Bordetella genogroups.</title>
        <authorList>
            <person name="Spilker T."/>
            <person name="LiPuma J."/>
        </authorList>
    </citation>
    <scope>NUCLEOTIDE SEQUENCE [LARGE SCALE GENOMIC DNA]</scope>
    <source>
        <strain evidence="5 6">AU9919</strain>
    </source>
</reference>
<feature type="region of interest" description="Disordered" evidence="2">
    <location>
        <begin position="302"/>
        <end position="443"/>
    </location>
</feature>
<dbReference type="GO" id="GO:0004222">
    <property type="term" value="F:metalloendopeptidase activity"/>
    <property type="evidence" value="ECO:0007669"/>
    <property type="project" value="TreeGrafter"/>
</dbReference>
<dbReference type="Pfam" id="PF01551">
    <property type="entry name" value="Peptidase_M23"/>
    <property type="match status" value="1"/>
</dbReference>
<dbReference type="Gene3D" id="2.70.70.10">
    <property type="entry name" value="Glucose Permease (Domain IIA)"/>
    <property type="match status" value="1"/>
</dbReference>
<feature type="compositionally biased region" description="Low complexity" evidence="2">
    <location>
        <begin position="378"/>
        <end position="389"/>
    </location>
</feature>
<proteinExistence type="predicted"/>
<keyword evidence="3" id="KW-0732">Signal</keyword>
<dbReference type="FunFam" id="2.70.70.10:FF:000003">
    <property type="entry name" value="Murein hydrolase activator EnvC"/>
    <property type="match status" value="1"/>
</dbReference>
<dbReference type="InterPro" id="IPR050570">
    <property type="entry name" value="Cell_wall_metabolism_enzyme"/>
</dbReference>
<protein>
    <submittedName>
        <fullName evidence="5">Peptidase</fullName>
    </submittedName>
</protein>
<dbReference type="RefSeq" id="WP_094839317.1">
    <property type="nucleotide sequence ID" value="NZ_NEVQ01000023.1"/>
</dbReference>
<evidence type="ECO:0000259" key="4">
    <source>
        <dbReference type="Pfam" id="PF01551"/>
    </source>
</evidence>
<dbReference type="CDD" id="cd12797">
    <property type="entry name" value="M23_peptidase"/>
    <property type="match status" value="1"/>
</dbReference>
<dbReference type="EMBL" id="NEVQ01000023">
    <property type="protein sequence ID" value="OZI49959.1"/>
    <property type="molecule type" value="Genomic_DNA"/>
</dbReference>
<keyword evidence="1" id="KW-0175">Coiled coil</keyword>
<dbReference type="AlphaFoldDB" id="A0A261TK25"/>
<dbReference type="Proteomes" id="UP000216885">
    <property type="component" value="Unassembled WGS sequence"/>
</dbReference>
<dbReference type="InterPro" id="IPR016047">
    <property type="entry name" value="M23ase_b-sheet_dom"/>
</dbReference>
<gene>
    <name evidence="5" type="ORF">CAL20_24670</name>
</gene>
<feature type="compositionally biased region" description="Basic and acidic residues" evidence="2">
    <location>
        <begin position="319"/>
        <end position="350"/>
    </location>
</feature>
<dbReference type="SUPFAM" id="SSF51261">
    <property type="entry name" value="Duplicated hybrid motif"/>
    <property type="match status" value="1"/>
</dbReference>
<feature type="domain" description="M23ase beta-sheet core" evidence="4">
    <location>
        <begin position="453"/>
        <end position="546"/>
    </location>
</feature>
<accession>A0A261TK25</accession>
<feature type="coiled-coil region" evidence="1">
    <location>
        <begin position="31"/>
        <end position="114"/>
    </location>
</feature>